<protein>
    <submittedName>
        <fullName evidence="1">Uncharacterized protein</fullName>
    </submittedName>
</protein>
<dbReference type="STRING" id="553219.CAMSH0001_0130"/>
<sequence length="38" mass="4502">MLRTEFEKGEYSVKMQALSDAPELKKIVTFIKISRYHN</sequence>
<keyword evidence="2" id="KW-1185">Reference proteome</keyword>
<dbReference type="EMBL" id="ACVQ01000033">
    <property type="protein sequence ID" value="EET78614.1"/>
    <property type="molecule type" value="Genomic_DNA"/>
</dbReference>
<name>C6RJ33_9BACT</name>
<dbReference type="AlphaFoldDB" id="C6RJ33"/>
<proteinExistence type="predicted"/>
<reference evidence="1 2" key="1">
    <citation type="submission" date="2009-07" db="EMBL/GenBank/DDBJ databases">
        <authorList>
            <person name="Madupu R."/>
            <person name="Sebastian Y."/>
            <person name="Durkin A.S."/>
            <person name="Torralba M."/>
            <person name="Methe B."/>
            <person name="Sutton G.G."/>
            <person name="Strausberg R.L."/>
            <person name="Nelson K.E."/>
        </authorList>
    </citation>
    <scope>NUCLEOTIDE SEQUENCE [LARGE SCALE GENOMIC DNA]</scope>
    <source>
        <strain evidence="1 2">RM3277</strain>
    </source>
</reference>
<organism evidence="1 2">
    <name type="scientific">Campylobacter showae RM3277</name>
    <dbReference type="NCBI Taxonomy" id="553219"/>
    <lineage>
        <taxon>Bacteria</taxon>
        <taxon>Pseudomonadati</taxon>
        <taxon>Campylobacterota</taxon>
        <taxon>Epsilonproteobacteria</taxon>
        <taxon>Campylobacterales</taxon>
        <taxon>Campylobacteraceae</taxon>
        <taxon>Campylobacter</taxon>
    </lineage>
</organism>
<dbReference type="Proteomes" id="UP000003107">
    <property type="component" value="Unassembled WGS sequence"/>
</dbReference>
<evidence type="ECO:0000313" key="2">
    <source>
        <dbReference type="Proteomes" id="UP000003107"/>
    </source>
</evidence>
<gene>
    <name evidence="1" type="ORF">CAMSH0001_0130</name>
</gene>
<accession>C6RJ33</accession>
<evidence type="ECO:0000313" key="1">
    <source>
        <dbReference type="EMBL" id="EET78614.1"/>
    </source>
</evidence>
<comment type="caution">
    <text evidence="1">The sequence shown here is derived from an EMBL/GenBank/DDBJ whole genome shotgun (WGS) entry which is preliminary data.</text>
</comment>